<comment type="caution">
    <text evidence="2">The sequence shown here is derived from an EMBL/GenBank/DDBJ whole genome shotgun (WGS) entry which is preliminary data.</text>
</comment>
<evidence type="ECO:0000256" key="1">
    <source>
        <dbReference type="SAM" id="MobiDB-lite"/>
    </source>
</evidence>
<dbReference type="OrthoDB" id="409166at2759"/>
<feature type="region of interest" description="Disordered" evidence="1">
    <location>
        <begin position="15"/>
        <end position="47"/>
    </location>
</feature>
<feature type="region of interest" description="Disordered" evidence="1">
    <location>
        <begin position="1176"/>
        <end position="1212"/>
    </location>
</feature>
<reference evidence="2 3" key="1">
    <citation type="submission" date="2016-02" db="EMBL/GenBank/DDBJ databases">
        <title>Genome analysis of coral dinoflagellate symbionts highlights evolutionary adaptations to a symbiotic lifestyle.</title>
        <authorList>
            <person name="Aranda M."/>
            <person name="Li Y."/>
            <person name="Liew Y.J."/>
            <person name="Baumgarten S."/>
            <person name="Simakov O."/>
            <person name="Wilson M."/>
            <person name="Piel J."/>
            <person name="Ashoor H."/>
            <person name="Bougouffa S."/>
            <person name="Bajic V.B."/>
            <person name="Ryu T."/>
            <person name="Ravasi T."/>
            <person name="Bayer T."/>
            <person name="Micklem G."/>
            <person name="Kim H."/>
            <person name="Bhak J."/>
            <person name="Lajeunesse T.C."/>
            <person name="Voolstra C.R."/>
        </authorList>
    </citation>
    <scope>NUCLEOTIDE SEQUENCE [LARGE SCALE GENOMIC DNA]</scope>
    <source>
        <strain evidence="2 3">CCMP2467</strain>
    </source>
</reference>
<organism evidence="2 3">
    <name type="scientific">Symbiodinium microadriaticum</name>
    <name type="common">Dinoflagellate</name>
    <name type="synonym">Zooxanthella microadriatica</name>
    <dbReference type="NCBI Taxonomy" id="2951"/>
    <lineage>
        <taxon>Eukaryota</taxon>
        <taxon>Sar</taxon>
        <taxon>Alveolata</taxon>
        <taxon>Dinophyceae</taxon>
        <taxon>Suessiales</taxon>
        <taxon>Symbiodiniaceae</taxon>
        <taxon>Symbiodinium</taxon>
    </lineage>
</organism>
<name>A0A1Q9DGN5_SYMMI</name>
<feature type="compositionally biased region" description="Pro residues" evidence="1">
    <location>
        <begin position="1284"/>
        <end position="1293"/>
    </location>
</feature>
<keyword evidence="3" id="KW-1185">Reference proteome</keyword>
<gene>
    <name evidence="2" type="ORF">AK812_SmicGene23693</name>
</gene>
<dbReference type="Proteomes" id="UP000186817">
    <property type="component" value="Unassembled WGS sequence"/>
</dbReference>
<dbReference type="EMBL" id="LSRX01000548">
    <property type="protein sequence ID" value="OLP94313.1"/>
    <property type="molecule type" value="Genomic_DNA"/>
</dbReference>
<accession>A0A1Q9DGN5</accession>
<protein>
    <submittedName>
        <fullName evidence="2">Uncharacterized protein</fullName>
    </submittedName>
</protein>
<evidence type="ECO:0000313" key="3">
    <source>
        <dbReference type="Proteomes" id="UP000186817"/>
    </source>
</evidence>
<sequence>MGSWADVLEQDFGITEDAEAVEPIPQRQDQPDQPKRKGRRPGPGTATSILRRAFLSINREHSQQSQQPVRRPVVGLGLGPSVMQHIEAGEMLPRFRHIGSSLQMQLHVSALGLQNQGDARLPAESLARADALVKAFLYSDRHVTNASAGGNALLNDPVEGYVFNRHLCRAAAACVEGGGLLWGHMLSTVDSMVAAGWTPLLFLKKRRYDETPLRVKLHCSDIDPLAPGFEKAVTKILQTQFSLAFLMKSPAGRHQMVHGTVPTYLQGMDRNTAESIMACELDLEDLVPELKRVSRMFSHRVQHAVTDRYAANIKAELAMNAGDDAGDEGGWILSHMFCKSHMIAQVLTKCTALLDSDISGLIALALAMQHAGSVQQLRKALNSIWSERLVVKQGPAPQFPKQHRREVLDMFLSVLPEGAAAGDKRYSKANTKRKQQRMILEHYLNGELRSREICHYTTTGKSRPQILREFEVWVTPALIPGRCEVFPRSRWVGADLATDFAGLLDAHHAIFGDLVARWITSHAAGSKQQPQAAAAAASAEPRQGWAGQSLALADGDAQVQMVSEPSEPVLPIDAIDAGARVADEAAKNEQSWAAFNRSMKDKAKAWAASAPGAGLCMMRIVMQPVFHLLFQNMYMFSSAWEEEQQLRSSRGQERCYRVVEEYRGRHTSVFFDELGALFGARMQALPSEALTLPVRSLMFRILSRTGSCAHRLLGTATKAYPFKLFGEVLAGSPEAVLLDREKACLRDPLSADILSRYDSAQALRSEDALAELSMLALHLEFDISGIESRHAGIRRVVLMRSTQVKSLPLALASAEYACRSFFNNVLRAEPGNRRSKRQNNKARNLTPEQLRFYENLAEVATAESPPHFTWSPGPFGRLDWLPPVADVAKVVLAETSRGSGLEQGLKTSLDATWDARHLLYAHAQREQIKDSDLQDVKRPSKCCTLGICVCAGRGLQADHVAAKLKSHLSARARVKQRRRDKVTKQFKEPPHPKPRLRQLLDAGKLVLCLAKQADETPDFGPPQRITWQVVGHEVASGRLQVTRASQLELDPPQKGLATIWFHVGFINYSNWCFSGLPLFPQSHMECDPPDRLLLHASDNPGDKPSFMTDLELLMKHVEFANEWYLHFYEIIEPCEHLFLEDMTPNKVLVQRLHFPEPTEAVVLVWKGALAEQQDREAAAEAAARRRSGNRSEQASQNPGQAGAGGSGSRSAGSVVAIADWDPAFDEAEAASASDGNVDEEGAREADVSDPYLEAAWDMLEAVQLSEAPAVESEPFRKRARVVGPGPPVPPAPPVAEGQHLDSDRGNAGRRTRGTAPTAAAQVLVLPDDVGELHYYQTNNSVVAFCRKHSGDCRRTRTLNEFHRAGQRQGQGRPLGMLCAWLSYECEDKSSHMMLGTHRLSRELRQEARRRMLEIDGGPDFAQLERPCRPGESEEIYIVMFRKDRYDMCDVEKFARIMEVSGGVESDIMLAISQRQEERGAFDLSHVLLRKDDDEFRKGMAKLLKEQKMQNRRCQPVRKDKELLSWQKQSCVWRHQLGMSPNSKPWTARETFHGTGVVHVPRVLDLLDCVAAARKAATQRQLILDAVDGCMVDVSQSHSRRSYSHGVVARCLTTSSELYSYSRDSALTAMEYFYLQGHGDWTKDADLSCRKLRSLAGEGMALPCLGHVLWSLWLTKGFPKA</sequence>
<proteinExistence type="predicted"/>
<feature type="region of interest" description="Disordered" evidence="1">
    <location>
        <begin position="1281"/>
        <end position="1315"/>
    </location>
</feature>
<evidence type="ECO:0000313" key="2">
    <source>
        <dbReference type="EMBL" id="OLP94313.1"/>
    </source>
</evidence>